<evidence type="ECO:0000256" key="1">
    <source>
        <dbReference type="ARBA" id="ARBA00005031"/>
    </source>
</evidence>
<evidence type="ECO:0000256" key="7">
    <source>
        <dbReference type="PIRSR" id="PIRSR001400-1"/>
    </source>
</evidence>
<keyword evidence="6" id="KW-0963">Cytoplasm</keyword>
<dbReference type="GO" id="GO:0004634">
    <property type="term" value="F:phosphopyruvate hydratase activity"/>
    <property type="evidence" value="ECO:0007669"/>
    <property type="project" value="UniProtKB-UniRule"/>
</dbReference>
<feature type="domain" description="Enolase C-terminal TIM barrel" evidence="10">
    <location>
        <begin position="138"/>
        <end position="414"/>
    </location>
</feature>
<dbReference type="SMART" id="SM01192">
    <property type="entry name" value="Enolase_C"/>
    <property type="match status" value="1"/>
</dbReference>
<feature type="binding site" evidence="6 9">
    <location>
        <position position="240"/>
    </location>
    <ligand>
        <name>Mg(2+)</name>
        <dbReference type="ChEBI" id="CHEBI:18420"/>
    </ligand>
</feature>
<dbReference type="Gene3D" id="3.20.20.120">
    <property type="entry name" value="Enolase-like C-terminal domain"/>
    <property type="match status" value="1"/>
</dbReference>
<dbReference type="InParanoid" id="D1YZ42"/>
<comment type="similarity">
    <text evidence="2 6">Belongs to the enolase family.</text>
</comment>
<dbReference type="EMBL" id="AP011532">
    <property type="protein sequence ID" value="BAI61714.1"/>
    <property type="molecule type" value="Genomic_DNA"/>
</dbReference>
<comment type="cofactor">
    <cofactor evidence="9">
        <name>Mg(2+)</name>
        <dbReference type="ChEBI" id="CHEBI:18420"/>
    </cofactor>
    <text evidence="9">Mg(2+) is required for catalysis and for stabilizing the dimer.</text>
</comment>
<dbReference type="Gene3D" id="3.30.390.10">
    <property type="entry name" value="Enolase-like, N-terminal domain"/>
    <property type="match status" value="1"/>
</dbReference>
<proteinExistence type="inferred from homology"/>
<dbReference type="PROSITE" id="PS00164">
    <property type="entry name" value="ENOLASE"/>
    <property type="match status" value="1"/>
</dbReference>
<dbReference type="InterPro" id="IPR029017">
    <property type="entry name" value="Enolase-like_N"/>
</dbReference>
<feature type="binding site" evidence="6">
    <location>
        <position position="335"/>
    </location>
    <ligand>
        <name>(2R)-2-phosphoglycerate</name>
        <dbReference type="ChEBI" id="CHEBI:58289"/>
    </ligand>
</feature>
<comment type="cofactor">
    <cofactor evidence="6">
        <name>Mg(2+)</name>
        <dbReference type="ChEBI" id="CHEBI:18420"/>
    </cofactor>
    <text evidence="6">Binds a second Mg(2+) ion via substrate during catalysis.</text>
</comment>
<comment type="subcellular location">
    <subcellularLocation>
        <location evidence="6">Cytoplasm</location>
    </subcellularLocation>
    <subcellularLocation>
        <location evidence="6">Secreted</location>
    </subcellularLocation>
    <subcellularLocation>
        <location evidence="6">Cell surface</location>
    </subcellularLocation>
    <text evidence="6">Fractions of enolase are present in both the cytoplasm and on the cell surface.</text>
</comment>
<feature type="binding site" evidence="8">
    <location>
        <position position="163"/>
    </location>
    <ligand>
        <name>substrate</name>
    </ligand>
</feature>
<reference evidence="12 13" key="2">
    <citation type="journal article" date="2008" name="Int. J. Syst. Evol. Microbiol.">
        <title>Methanocella paludicola gen. nov., sp. nov., a methane-producing archaeon, the first isolate of the lineage 'Rice Cluster I', and proposal of the new archaeal order Methanocellales ord. nov.</title>
        <authorList>
            <person name="Sakai S."/>
            <person name="Imachi H."/>
            <person name="Hanada S."/>
            <person name="Ohashi A."/>
            <person name="Harada H."/>
            <person name="Kamagata Y."/>
        </authorList>
    </citation>
    <scope>NUCLEOTIDE SEQUENCE [LARGE SCALE GENOMIC DNA]</scope>
    <source>
        <strain evidence="13">DSM 17711 / JCM 13418 / NBRC 101707 / SANAE</strain>
    </source>
</reference>
<dbReference type="GO" id="GO:0006096">
    <property type="term" value="P:glycolytic process"/>
    <property type="evidence" value="ECO:0007669"/>
    <property type="project" value="UniProtKB-UniRule"/>
</dbReference>
<dbReference type="GO" id="GO:0009986">
    <property type="term" value="C:cell surface"/>
    <property type="evidence" value="ECO:0007669"/>
    <property type="project" value="UniProtKB-SubCell"/>
</dbReference>
<sequence length="418" mass="45298">MSIIEDIIGRRIFDSRGNPTIEVEVYLDDGSFGRAAAPAGASTGTYEAVAIPVPDALSKLENEVVEQLIAEDATDQESIDMLLHDIDGTDNFSNIGGNTSVAVSMAVAKAASCSVYSTDDYRVEPPERMLYRYLGNAYPRMPYPLGNVLGGGAHAPGATDIQEFLVSSIGADTIDDAVYGNTLVHKKVKKLLTDAGIVCGKGDEGGWAPQVKDSKAFEITSAAVREVSDEVGFSIRLGLDVAASELWDEKKKVYVYKDAKRTPAQQVDYIAGLVDKYDLFYVEDPLHENDFDGFAELTEKVGDRCIICGDDLFVTNVKRLQEGIEKFAANAILIKPNQIGTVTDTYNAITMAKRFGFKTVMSHRSGETTDNTIAHLAVAFGCELLKTGVVGGERIAKLNELIRIGEDIGNDRMTEDLP</sequence>
<dbReference type="GO" id="GO:0000287">
    <property type="term" value="F:magnesium ion binding"/>
    <property type="evidence" value="ECO:0007669"/>
    <property type="project" value="UniProtKB-UniRule"/>
</dbReference>
<dbReference type="UniPathway" id="UPA00109">
    <property type="reaction ID" value="UER00187"/>
</dbReference>
<keyword evidence="5 6" id="KW-0456">Lyase</keyword>
<dbReference type="SMART" id="SM01193">
    <property type="entry name" value="Enolase_N"/>
    <property type="match status" value="1"/>
</dbReference>
<evidence type="ECO:0000259" key="10">
    <source>
        <dbReference type="SMART" id="SM01192"/>
    </source>
</evidence>
<evidence type="ECO:0000256" key="4">
    <source>
        <dbReference type="ARBA" id="ARBA00023152"/>
    </source>
</evidence>
<feature type="binding site" evidence="6 9">
    <location>
        <position position="310"/>
    </location>
    <ligand>
        <name>Mg(2+)</name>
        <dbReference type="ChEBI" id="CHEBI:18420"/>
    </ligand>
</feature>
<dbReference type="SFLD" id="SFLDG00178">
    <property type="entry name" value="enolase"/>
    <property type="match status" value="1"/>
</dbReference>
<gene>
    <name evidence="12" type="primary">eno-1</name>
    <name evidence="6" type="synonym">eno</name>
    <name evidence="12" type="ordered locus">MCP_1642</name>
</gene>
<feature type="active site" description="Proton acceptor" evidence="6 7">
    <location>
        <position position="335"/>
    </location>
</feature>
<dbReference type="SFLD" id="SFLDF00002">
    <property type="entry name" value="enolase"/>
    <property type="match status" value="1"/>
</dbReference>
<evidence type="ECO:0000256" key="2">
    <source>
        <dbReference type="ARBA" id="ARBA00009604"/>
    </source>
</evidence>
<feature type="binding site" evidence="8">
    <location>
        <position position="154"/>
    </location>
    <ligand>
        <name>substrate</name>
    </ligand>
</feature>
<dbReference type="SUPFAM" id="SSF54826">
    <property type="entry name" value="Enolase N-terminal domain-like"/>
    <property type="match status" value="1"/>
</dbReference>
<feature type="active site" description="Proton donor" evidence="6 7">
    <location>
        <position position="204"/>
    </location>
</feature>
<keyword evidence="4 6" id="KW-0324">Glycolysis</keyword>
<dbReference type="InterPro" id="IPR020809">
    <property type="entry name" value="Enolase_CS"/>
</dbReference>
<dbReference type="OrthoDB" id="8680at2157"/>
<feature type="domain" description="Enolase N-terminal" evidence="11">
    <location>
        <begin position="4"/>
        <end position="134"/>
    </location>
</feature>
<comment type="catalytic activity">
    <reaction evidence="6">
        <text>(2R)-2-phosphoglycerate = phosphoenolpyruvate + H2O</text>
        <dbReference type="Rhea" id="RHEA:10164"/>
        <dbReference type="ChEBI" id="CHEBI:15377"/>
        <dbReference type="ChEBI" id="CHEBI:58289"/>
        <dbReference type="ChEBI" id="CHEBI:58702"/>
        <dbReference type="EC" id="4.2.1.11"/>
    </reaction>
</comment>
<organism evidence="12 13">
    <name type="scientific">Methanocella paludicola (strain DSM 17711 / JCM 13418 / NBRC 101707 / SANAE)</name>
    <dbReference type="NCBI Taxonomy" id="304371"/>
    <lineage>
        <taxon>Archaea</taxon>
        <taxon>Methanobacteriati</taxon>
        <taxon>Methanobacteriota</taxon>
        <taxon>Stenosarchaea group</taxon>
        <taxon>Methanomicrobia</taxon>
        <taxon>Methanocellales</taxon>
        <taxon>Methanocellaceae</taxon>
        <taxon>Methanocella</taxon>
    </lineage>
</organism>
<dbReference type="InterPro" id="IPR036849">
    <property type="entry name" value="Enolase-like_C_sf"/>
</dbReference>
<dbReference type="KEGG" id="mpd:MCP_1642"/>
<dbReference type="PANTHER" id="PTHR11902">
    <property type="entry name" value="ENOLASE"/>
    <property type="match status" value="1"/>
</dbReference>
<dbReference type="HAMAP" id="MF_00318">
    <property type="entry name" value="Enolase"/>
    <property type="match status" value="1"/>
</dbReference>
<dbReference type="PIRSF" id="PIRSF001400">
    <property type="entry name" value="Enolase"/>
    <property type="match status" value="1"/>
</dbReference>
<feature type="binding site" evidence="8">
    <location>
        <position position="310"/>
    </location>
    <ligand>
        <name>substrate</name>
    </ligand>
</feature>
<dbReference type="PANTHER" id="PTHR11902:SF1">
    <property type="entry name" value="ENOLASE"/>
    <property type="match status" value="1"/>
</dbReference>
<feature type="binding site" evidence="8">
    <location>
        <position position="386"/>
    </location>
    <ligand>
        <name>substrate</name>
    </ligand>
</feature>
<evidence type="ECO:0000256" key="8">
    <source>
        <dbReference type="PIRSR" id="PIRSR001400-2"/>
    </source>
</evidence>
<dbReference type="GO" id="GO:0005576">
    <property type="term" value="C:extracellular region"/>
    <property type="evidence" value="ECO:0007669"/>
    <property type="project" value="UniProtKB-SubCell"/>
</dbReference>
<evidence type="ECO:0000256" key="3">
    <source>
        <dbReference type="ARBA" id="ARBA00022842"/>
    </source>
</evidence>
<keyword evidence="3 6" id="KW-0460">Magnesium</keyword>
<evidence type="ECO:0000313" key="12">
    <source>
        <dbReference type="EMBL" id="BAI61714.1"/>
    </source>
</evidence>
<dbReference type="SFLD" id="SFLDS00001">
    <property type="entry name" value="Enolase"/>
    <property type="match status" value="1"/>
</dbReference>
<dbReference type="RefSeq" id="WP_012900393.1">
    <property type="nucleotide sequence ID" value="NC_013665.1"/>
</dbReference>
<dbReference type="Pfam" id="PF03952">
    <property type="entry name" value="Enolase_N"/>
    <property type="match status" value="1"/>
</dbReference>
<reference evidence="13" key="3">
    <citation type="journal article" date="2011" name="PLoS ONE">
        <title>Genome sequence of a mesophilic hydrogenotrophic methanogen Methanocella paludicola, the first cultivated representative of the order Methanocellales.</title>
        <authorList>
            <person name="Sakai S."/>
            <person name="Takaki Y."/>
            <person name="Shimamura S."/>
            <person name="Sekine M."/>
            <person name="Tajima T."/>
            <person name="Kosugi H."/>
            <person name="Ichikawa N."/>
            <person name="Tasumi E."/>
            <person name="Hiraki A.T."/>
            <person name="Shimizu A."/>
            <person name="Kato Y."/>
            <person name="Nishiko R."/>
            <person name="Mori K."/>
            <person name="Fujita N."/>
            <person name="Imachi H."/>
            <person name="Takai K."/>
        </authorList>
    </citation>
    <scope>NUCLEOTIDE SEQUENCE [LARGE SCALE GENOMIC DNA]</scope>
    <source>
        <strain evidence="13">DSM 17711 / JCM 13418 / NBRC 101707 / SANAE</strain>
    </source>
</reference>
<dbReference type="PATRIC" id="fig|304371.9.peg.1674"/>
<dbReference type="STRING" id="304371.MCP_1642"/>
<dbReference type="CDD" id="cd03313">
    <property type="entry name" value="enolase"/>
    <property type="match status" value="1"/>
</dbReference>
<feature type="binding site" evidence="6">
    <location>
        <position position="386"/>
    </location>
    <ligand>
        <name>(2R)-2-phosphoglycerate</name>
        <dbReference type="ChEBI" id="CHEBI:58289"/>
    </ligand>
</feature>
<keyword evidence="6" id="KW-0964">Secreted</keyword>
<protein>
    <recommendedName>
        <fullName evidence="6">Enolase</fullName>
        <ecNumber evidence="6">4.2.1.11</ecNumber>
    </recommendedName>
    <alternativeName>
        <fullName evidence="6">2-phospho-D-glycerate hydro-lyase</fullName>
    </alternativeName>
    <alternativeName>
        <fullName evidence="6">2-phosphoglycerate dehydratase</fullName>
    </alternativeName>
</protein>
<name>D1YZ42_METPS</name>
<evidence type="ECO:0000256" key="5">
    <source>
        <dbReference type="ARBA" id="ARBA00023239"/>
    </source>
</evidence>
<dbReference type="InterPro" id="IPR020811">
    <property type="entry name" value="Enolase_N"/>
</dbReference>
<dbReference type="eggNOG" id="arCOG01169">
    <property type="taxonomic scope" value="Archaea"/>
</dbReference>
<feature type="binding site" evidence="6">
    <location>
        <position position="162"/>
    </location>
    <ligand>
        <name>(2R)-2-phosphoglycerate</name>
        <dbReference type="ChEBI" id="CHEBI:58289"/>
    </ligand>
</feature>
<dbReference type="InterPro" id="IPR020810">
    <property type="entry name" value="Enolase_C"/>
</dbReference>
<dbReference type="PRINTS" id="PR00148">
    <property type="entry name" value="ENOLASE"/>
</dbReference>
<comment type="function">
    <text evidence="6">Catalyzes the reversible conversion of 2-phosphoglycerate (2-PG) into phosphoenolpyruvate (PEP). It is essential for the degradation of carbohydrates via glycolysis.</text>
</comment>
<dbReference type="EC" id="4.2.1.11" evidence="6"/>
<evidence type="ECO:0000256" key="9">
    <source>
        <dbReference type="PIRSR" id="PIRSR001400-3"/>
    </source>
</evidence>
<dbReference type="InterPro" id="IPR000941">
    <property type="entry name" value="Enolase"/>
</dbReference>
<evidence type="ECO:0000256" key="6">
    <source>
        <dbReference type="HAMAP-Rule" id="MF_00318"/>
    </source>
</evidence>
<keyword evidence="13" id="KW-1185">Reference proteome</keyword>
<feature type="binding site" evidence="6">
    <location>
        <position position="364"/>
    </location>
    <ligand>
        <name>(2R)-2-phosphoglycerate</name>
        <dbReference type="ChEBI" id="CHEBI:58289"/>
    </ligand>
</feature>
<evidence type="ECO:0000313" key="13">
    <source>
        <dbReference type="Proteomes" id="UP000001882"/>
    </source>
</evidence>
<comment type="pathway">
    <text evidence="1 6">Carbohydrate degradation; glycolysis; pyruvate from D-glyceraldehyde 3-phosphate: step 4/5.</text>
</comment>
<keyword evidence="6 9" id="KW-0479">Metal-binding</keyword>
<dbReference type="SUPFAM" id="SSF51604">
    <property type="entry name" value="Enolase C-terminal domain-like"/>
    <property type="match status" value="1"/>
</dbReference>
<feature type="binding site" evidence="8">
    <location>
        <begin position="362"/>
        <end position="365"/>
    </location>
    <ligand>
        <name>substrate</name>
    </ligand>
</feature>
<dbReference type="NCBIfam" id="TIGR01060">
    <property type="entry name" value="eno"/>
    <property type="match status" value="1"/>
</dbReference>
<feature type="binding site" evidence="6">
    <location>
        <position position="365"/>
    </location>
    <ligand>
        <name>(2R)-2-phosphoglycerate</name>
        <dbReference type="ChEBI" id="CHEBI:58289"/>
    </ligand>
</feature>
<dbReference type="GeneID" id="8683161"/>
<dbReference type="GO" id="GO:0000015">
    <property type="term" value="C:phosphopyruvate hydratase complex"/>
    <property type="evidence" value="ECO:0007669"/>
    <property type="project" value="InterPro"/>
</dbReference>
<reference evidence="12 13" key="1">
    <citation type="journal article" date="2007" name="Appl. Environ. Microbiol.">
        <title>Isolation of key methanogens for global methane emission from rice paddy fields: a novel isolate affiliated with the clone cluster rice cluster I.</title>
        <authorList>
            <person name="Sakai S."/>
            <person name="Imachi H."/>
            <person name="Sekiguchi Y."/>
            <person name="Ohashi A."/>
            <person name="Harada H."/>
            <person name="Kamagata Y."/>
        </authorList>
    </citation>
    <scope>NUCLEOTIDE SEQUENCE [LARGE SCALE GENOMIC DNA]</scope>
    <source>
        <strain evidence="13">DSM 17711 / JCM 13418 / NBRC 101707 / SANAE</strain>
    </source>
</reference>
<dbReference type="AlphaFoldDB" id="D1YZ42"/>
<dbReference type="Pfam" id="PF00113">
    <property type="entry name" value="Enolase_C"/>
    <property type="match status" value="1"/>
</dbReference>
<feature type="binding site" evidence="6 9">
    <location>
        <position position="283"/>
    </location>
    <ligand>
        <name>Mg(2+)</name>
        <dbReference type="ChEBI" id="CHEBI:18420"/>
    </ligand>
</feature>
<dbReference type="Proteomes" id="UP000001882">
    <property type="component" value="Chromosome"/>
</dbReference>
<evidence type="ECO:0000259" key="11">
    <source>
        <dbReference type="SMART" id="SM01193"/>
    </source>
</evidence>
<accession>D1YZ42</accession>
<feature type="binding site" evidence="8">
    <location>
        <position position="283"/>
    </location>
    <ligand>
        <name>substrate</name>
    </ligand>
</feature>